<organism evidence="7 8">
    <name type="scientific">Cuscuta campestris</name>
    <dbReference type="NCBI Taxonomy" id="132261"/>
    <lineage>
        <taxon>Eukaryota</taxon>
        <taxon>Viridiplantae</taxon>
        <taxon>Streptophyta</taxon>
        <taxon>Embryophyta</taxon>
        <taxon>Tracheophyta</taxon>
        <taxon>Spermatophyta</taxon>
        <taxon>Magnoliopsida</taxon>
        <taxon>eudicotyledons</taxon>
        <taxon>Gunneridae</taxon>
        <taxon>Pentapetalae</taxon>
        <taxon>asterids</taxon>
        <taxon>lamiids</taxon>
        <taxon>Solanales</taxon>
        <taxon>Convolvulaceae</taxon>
        <taxon>Cuscuteae</taxon>
        <taxon>Cuscuta</taxon>
        <taxon>Cuscuta subgen. Grammica</taxon>
        <taxon>Cuscuta sect. Cleistogrammica</taxon>
    </lineage>
</organism>
<name>A0A484N7E7_9ASTE</name>
<proteinExistence type="inferred from homology"/>
<dbReference type="PANTHER" id="PTHR21562:SF93">
    <property type="entry name" value="PECTIN ACETYLESTERASE 8"/>
    <property type="match status" value="1"/>
</dbReference>
<protein>
    <recommendedName>
        <fullName evidence="6">Pectin acetylesterase</fullName>
        <ecNumber evidence="6">3.1.1.-</ecNumber>
    </recommendedName>
</protein>
<evidence type="ECO:0000256" key="2">
    <source>
        <dbReference type="ARBA" id="ARBA00004191"/>
    </source>
</evidence>
<gene>
    <name evidence="7" type="ORF">CCAM_LOCUS38808</name>
</gene>
<comment type="function">
    <text evidence="1 6">Hydrolyzes acetyl esters in homogalacturonan regions of pectin. In type I primary cell wall, galacturonic acid residues of pectin can be acetylated at the O-2 and O-3 positions. Decreasing the degree of acetylation of pectin gels in vitro alters their physical properties.</text>
</comment>
<evidence type="ECO:0000313" key="8">
    <source>
        <dbReference type="Proteomes" id="UP000595140"/>
    </source>
</evidence>
<dbReference type="Proteomes" id="UP000595140">
    <property type="component" value="Unassembled WGS sequence"/>
</dbReference>
<dbReference type="Pfam" id="PF03283">
    <property type="entry name" value="PAE"/>
    <property type="match status" value="1"/>
</dbReference>
<dbReference type="GO" id="GO:0071555">
    <property type="term" value="P:cell wall organization"/>
    <property type="evidence" value="ECO:0007669"/>
    <property type="project" value="UniProtKB-KW"/>
</dbReference>
<dbReference type="EMBL" id="OOIL02006272">
    <property type="protein sequence ID" value="VFQ97032.1"/>
    <property type="molecule type" value="Genomic_DNA"/>
</dbReference>
<feature type="chain" id="PRO_5019612759" description="Pectin acetylesterase" evidence="6">
    <location>
        <begin position="22"/>
        <end position="379"/>
    </location>
</feature>
<dbReference type="GO" id="GO:0009505">
    <property type="term" value="C:plant-type cell wall"/>
    <property type="evidence" value="ECO:0007669"/>
    <property type="project" value="TreeGrafter"/>
</dbReference>
<sequence length="379" mass="41760">MFSWRLLFFMVVFRAQKFSAGCSVDGPAAASSNASLTLLKADVMNDPMAPVCLDGTPGAYYHSPGDGAGVDNWLIFIEGGGWCSSAEECKSRATYALGSTNNSLPSMSFGHILSPNANGNPDFCNWNRIYVRYCDGSSFTSGVQGADPRTNVTYRGAMIFRAIMEDLLAKGMSNAKNAILSGSSVGGLAVIIHCDRFRSFLPASARVKCLADSAYFLHPENLIGDKLFDTTFEGLVNLQCFFPQYILQTVETPLFIVMSSFDLIQIKFNLSPEHESCLLNKNCTLDDELAMIEGLRLDLLASLPIASPSSSRGMWITSCMTHELTVYSWIAPILLKIDGNRTYPQVFGDWFYDRRATQVIDMSPEAKNCTQYGIHIKQY</sequence>
<evidence type="ECO:0000256" key="5">
    <source>
        <dbReference type="ARBA" id="ARBA00023316"/>
    </source>
</evidence>
<dbReference type="GO" id="GO:0052793">
    <property type="term" value="F:pectin acetylesterase activity"/>
    <property type="evidence" value="ECO:0007669"/>
    <property type="project" value="TreeGrafter"/>
</dbReference>
<dbReference type="EC" id="3.1.1.-" evidence="6"/>
<keyword evidence="4 6" id="KW-0134">Cell wall</keyword>
<keyword evidence="6" id="KW-0378">Hydrolase</keyword>
<keyword evidence="5 6" id="KW-0961">Cell wall biogenesis/degradation</keyword>
<evidence type="ECO:0000313" key="7">
    <source>
        <dbReference type="EMBL" id="VFQ97032.1"/>
    </source>
</evidence>
<dbReference type="AlphaFoldDB" id="A0A484N7E7"/>
<dbReference type="OrthoDB" id="2015280at2759"/>
<comment type="subcellular location">
    <subcellularLocation>
        <location evidence="2 6">Secreted</location>
        <location evidence="2 6">Cell wall</location>
    </subcellularLocation>
</comment>
<evidence type="ECO:0000256" key="1">
    <source>
        <dbReference type="ARBA" id="ARBA00003534"/>
    </source>
</evidence>
<keyword evidence="6" id="KW-0964">Secreted</keyword>
<reference evidence="7 8" key="1">
    <citation type="submission" date="2018-04" db="EMBL/GenBank/DDBJ databases">
        <authorList>
            <person name="Vogel A."/>
        </authorList>
    </citation>
    <scope>NUCLEOTIDE SEQUENCE [LARGE SCALE GENOMIC DNA]</scope>
</reference>
<feature type="signal peptide" evidence="6">
    <location>
        <begin position="1"/>
        <end position="21"/>
    </location>
</feature>
<evidence type="ECO:0000256" key="4">
    <source>
        <dbReference type="ARBA" id="ARBA00022512"/>
    </source>
</evidence>
<evidence type="ECO:0000256" key="3">
    <source>
        <dbReference type="ARBA" id="ARBA00005784"/>
    </source>
</evidence>
<dbReference type="InterPro" id="IPR004963">
    <property type="entry name" value="PAE/NOTUM"/>
</dbReference>
<evidence type="ECO:0000256" key="6">
    <source>
        <dbReference type="RuleBase" id="RU363114"/>
    </source>
</evidence>
<comment type="similarity">
    <text evidence="3 6">Belongs to the pectinacetylesterase family.</text>
</comment>
<keyword evidence="8" id="KW-1185">Reference proteome</keyword>
<accession>A0A484N7E7</accession>
<dbReference type="PANTHER" id="PTHR21562">
    <property type="entry name" value="NOTUM-RELATED"/>
    <property type="match status" value="1"/>
</dbReference>
<keyword evidence="6" id="KW-0732">Signal</keyword>